<evidence type="ECO:0000313" key="3">
    <source>
        <dbReference type="Proteomes" id="UP000464378"/>
    </source>
</evidence>
<dbReference type="KEGG" id="tim:GMBLW1_25740"/>
<dbReference type="EMBL" id="LR586016">
    <property type="protein sequence ID" value="VIP01386.1"/>
    <property type="molecule type" value="Genomic_DNA"/>
</dbReference>
<name>A0A6C2YIZ7_9BACT</name>
<reference evidence="2" key="1">
    <citation type="submission" date="2019-04" db="EMBL/GenBank/DDBJ databases">
        <authorList>
            <consortium name="Science for Life Laboratories"/>
        </authorList>
    </citation>
    <scope>NUCLEOTIDE SEQUENCE</scope>
    <source>
        <strain evidence="2">MBLW1</strain>
    </source>
</reference>
<organism evidence="2">
    <name type="scientific">Tuwongella immobilis</name>
    <dbReference type="NCBI Taxonomy" id="692036"/>
    <lineage>
        <taxon>Bacteria</taxon>
        <taxon>Pseudomonadati</taxon>
        <taxon>Planctomycetota</taxon>
        <taxon>Planctomycetia</taxon>
        <taxon>Gemmatales</taxon>
        <taxon>Gemmataceae</taxon>
        <taxon>Tuwongella</taxon>
    </lineage>
</organism>
<keyword evidence="1" id="KW-0812">Transmembrane</keyword>
<dbReference type="AlphaFoldDB" id="A0A6C2YIZ7"/>
<feature type="transmembrane region" description="Helical" evidence="1">
    <location>
        <begin position="12"/>
        <end position="32"/>
    </location>
</feature>
<evidence type="ECO:0000313" key="2">
    <source>
        <dbReference type="EMBL" id="VIP01386.1"/>
    </source>
</evidence>
<protein>
    <submittedName>
        <fullName evidence="2">Uncharacterized protein</fullName>
    </submittedName>
</protein>
<dbReference type="EMBL" id="LR593887">
    <property type="protein sequence ID" value="VTR98251.1"/>
    <property type="molecule type" value="Genomic_DNA"/>
</dbReference>
<keyword evidence="1" id="KW-0472">Membrane</keyword>
<gene>
    <name evidence="2" type="ORF">GMBLW1_25740</name>
</gene>
<dbReference type="Proteomes" id="UP000464378">
    <property type="component" value="Chromosome"/>
</dbReference>
<accession>A0A6C2YIZ7</accession>
<sequence length="115" mass="13378">MQHVKRRSHRLIRVLIISAAIIFVAVNCLVMLTNQSIHQYVEPFLTIGASADRFVESIRHTKHEVIDDPANQTMRVILRNYQQTMFVTTSRVYTIRYDATRAIIDVLFEDHHTGL</sequence>
<dbReference type="InParanoid" id="A0A6C2YIZ7"/>
<proteinExistence type="predicted"/>
<keyword evidence="1" id="KW-1133">Transmembrane helix</keyword>
<keyword evidence="3" id="KW-1185">Reference proteome</keyword>
<evidence type="ECO:0000256" key="1">
    <source>
        <dbReference type="SAM" id="Phobius"/>
    </source>
</evidence>